<evidence type="ECO:0000259" key="3">
    <source>
        <dbReference type="PROSITE" id="PS51186"/>
    </source>
</evidence>
<reference evidence="4 5" key="1">
    <citation type="submission" date="2023-07" db="EMBL/GenBank/DDBJ databases">
        <title>Genomic Encyclopedia of Type Strains, Phase IV (KMG-IV): sequencing the most valuable type-strain genomes for metagenomic binning, comparative biology and taxonomic classification.</title>
        <authorList>
            <person name="Goeker M."/>
        </authorList>
    </citation>
    <scope>NUCLEOTIDE SEQUENCE [LARGE SCALE GENOMIC DNA]</scope>
    <source>
        <strain evidence="4 5">DSM 19619</strain>
    </source>
</reference>
<dbReference type="PANTHER" id="PTHR43420:SF44">
    <property type="entry name" value="ACETYLTRANSFERASE YPEA"/>
    <property type="match status" value="1"/>
</dbReference>
<dbReference type="PROSITE" id="PS51186">
    <property type="entry name" value="GNAT"/>
    <property type="match status" value="1"/>
</dbReference>
<evidence type="ECO:0000256" key="1">
    <source>
        <dbReference type="ARBA" id="ARBA00022679"/>
    </source>
</evidence>
<comment type="caution">
    <text evidence="4">The sequence shown here is derived from an EMBL/GenBank/DDBJ whole genome shotgun (WGS) entry which is preliminary data.</text>
</comment>
<dbReference type="EC" id="2.3.1.267" evidence="4"/>
<dbReference type="Gene3D" id="3.40.630.30">
    <property type="match status" value="1"/>
</dbReference>
<keyword evidence="5" id="KW-1185">Reference proteome</keyword>
<dbReference type="SUPFAM" id="SSF55729">
    <property type="entry name" value="Acyl-CoA N-acyltransferases (Nat)"/>
    <property type="match status" value="1"/>
</dbReference>
<gene>
    <name evidence="4" type="ORF">QO011_000447</name>
</gene>
<dbReference type="InterPro" id="IPR016181">
    <property type="entry name" value="Acyl_CoA_acyltransferase"/>
</dbReference>
<dbReference type="PANTHER" id="PTHR43420">
    <property type="entry name" value="ACETYLTRANSFERASE"/>
    <property type="match status" value="1"/>
</dbReference>
<dbReference type="InterPro" id="IPR050680">
    <property type="entry name" value="YpeA/RimI_acetyltransf"/>
</dbReference>
<evidence type="ECO:0000313" key="5">
    <source>
        <dbReference type="Proteomes" id="UP001242480"/>
    </source>
</evidence>
<dbReference type="InterPro" id="IPR000182">
    <property type="entry name" value="GNAT_dom"/>
</dbReference>
<dbReference type="GO" id="GO:0008999">
    <property type="term" value="F:protein-N-terminal-alanine acetyltransferase activity"/>
    <property type="evidence" value="ECO:0007669"/>
    <property type="project" value="UniProtKB-EC"/>
</dbReference>
<proteinExistence type="predicted"/>
<keyword evidence="2 4" id="KW-0012">Acyltransferase</keyword>
<dbReference type="EMBL" id="JAUSVX010000001">
    <property type="protein sequence ID" value="MDQ0467452.1"/>
    <property type="molecule type" value="Genomic_DNA"/>
</dbReference>
<evidence type="ECO:0000256" key="2">
    <source>
        <dbReference type="ARBA" id="ARBA00023315"/>
    </source>
</evidence>
<sequence length="149" mass="15953">MIVAARSADADALAAIHVTGFERGWDVAEFERLLADRAVLGHLARPGGRGVPNGFALSRIVLDEAELLTVAVLPSARGAGLARAILTLHFGRLAGRGARTVFLEVAEDNAPALKLYHRFGFAEIGRRAGYYKRPGRTPATAIVMRRPLG</sequence>
<evidence type="ECO:0000313" key="4">
    <source>
        <dbReference type="EMBL" id="MDQ0467452.1"/>
    </source>
</evidence>
<dbReference type="Pfam" id="PF00583">
    <property type="entry name" value="Acetyltransf_1"/>
    <property type="match status" value="1"/>
</dbReference>
<keyword evidence="1 4" id="KW-0808">Transferase</keyword>
<organism evidence="4 5">
    <name type="scientific">Labrys wisconsinensis</name>
    <dbReference type="NCBI Taxonomy" id="425677"/>
    <lineage>
        <taxon>Bacteria</taxon>
        <taxon>Pseudomonadati</taxon>
        <taxon>Pseudomonadota</taxon>
        <taxon>Alphaproteobacteria</taxon>
        <taxon>Hyphomicrobiales</taxon>
        <taxon>Xanthobacteraceae</taxon>
        <taxon>Labrys</taxon>
    </lineage>
</organism>
<accession>A0ABU0IZK3</accession>
<dbReference type="Proteomes" id="UP001242480">
    <property type="component" value="Unassembled WGS sequence"/>
</dbReference>
<dbReference type="RefSeq" id="WP_307267067.1">
    <property type="nucleotide sequence ID" value="NZ_JAUSVX010000001.1"/>
</dbReference>
<protein>
    <submittedName>
        <fullName evidence="4">Ribosomal-protein-alanine N-acetyltransferase</fullName>
        <ecNumber evidence="4">2.3.1.267</ecNumber>
    </submittedName>
</protein>
<name>A0ABU0IZK3_9HYPH</name>
<feature type="domain" description="N-acetyltransferase" evidence="3">
    <location>
        <begin position="1"/>
        <end position="149"/>
    </location>
</feature>